<evidence type="ECO:0008006" key="3">
    <source>
        <dbReference type="Google" id="ProtNLM"/>
    </source>
</evidence>
<dbReference type="AlphaFoldDB" id="A0A5P2DW99"/>
<reference evidence="1 2" key="1">
    <citation type="submission" date="2018-05" db="EMBL/GenBank/DDBJ databases">
        <title>Streptomyces venezuelae.</title>
        <authorList>
            <person name="Kim W."/>
            <person name="Lee N."/>
            <person name="Cho B.-K."/>
        </authorList>
    </citation>
    <scope>NUCLEOTIDE SEQUENCE [LARGE SCALE GENOMIC DNA]</scope>
    <source>
        <strain evidence="1 2">ATCC 21018</strain>
    </source>
</reference>
<accession>A0A5P2DW99</accession>
<protein>
    <recommendedName>
        <fullName evidence="3">Acyl-CoA dehydrogenase</fullName>
    </recommendedName>
</protein>
<proteinExistence type="predicted"/>
<evidence type="ECO:0000313" key="2">
    <source>
        <dbReference type="Proteomes" id="UP000324101"/>
    </source>
</evidence>
<organism evidence="1 2">
    <name type="scientific">Streptomyces venezuelae</name>
    <dbReference type="NCBI Taxonomy" id="54571"/>
    <lineage>
        <taxon>Bacteria</taxon>
        <taxon>Bacillati</taxon>
        <taxon>Actinomycetota</taxon>
        <taxon>Actinomycetes</taxon>
        <taxon>Kitasatosporales</taxon>
        <taxon>Streptomycetaceae</taxon>
        <taxon>Streptomyces</taxon>
    </lineage>
</organism>
<gene>
    <name evidence="1" type="ORF">DEJ51_25275</name>
</gene>
<dbReference type="EMBL" id="CP029189">
    <property type="protein sequence ID" value="QES59183.1"/>
    <property type="molecule type" value="Genomic_DNA"/>
</dbReference>
<dbReference type="Proteomes" id="UP000324101">
    <property type="component" value="Chromosome"/>
</dbReference>
<evidence type="ECO:0000313" key="1">
    <source>
        <dbReference type="EMBL" id="QES59183.1"/>
    </source>
</evidence>
<name>A0A5P2DW99_STRVZ</name>
<dbReference type="OrthoDB" id="4337075at2"/>
<sequence length="202" mass="20716">MSVAAAPAPSVQDVARGEGLAPALRLLLGGRGAGQAPRGRTGFALLPEDWAADRVVLRRYGLPGGPVVVVHEPPAAPADAGGAVDGTDLLRLRLGVAEGLRDACVAHLADRPSGESTVLMQQMVKGQLAEALAHQLELSALLDSGVPVRGPLLRSVHGQITRNGRALLRLLGARGYLADGPGAVAEASELLADVHGPAKEDR</sequence>